<dbReference type="SUPFAM" id="SSF55031">
    <property type="entry name" value="Bacterial exopeptidase dimerisation domain"/>
    <property type="match status" value="1"/>
</dbReference>
<comment type="cofactor">
    <cofactor evidence="1">
        <name>Zn(2+)</name>
        <dbReference type="ChEBI" id="CHEBI:29105"/>
    </cofactor>
</comment>
<dbReference type="PANTHER" id="PTHR43808">
    <property type="entry name" value="ACETYLORNITHINE DEACETYLASE"/>
    <property type="match status" value="1"/>
</dbReference>
<evidence type="ECO:0000259" key="6">
    <source>
        <dbReference type="Pfam" id="PF07687"/>
    </source>
</evidence>
<dbReference type="FunCoup" id="A0A1I1UHE1">
    <property type="interactions" value="222"/>
</dbReference>
<proteinExistence type="predicted"/>
<dbReference type="Gene3D" id="3.40.630.10">
    <property type="entry name" value="Zn peptidases"/>
    <property type="match status" value="1"/>
</dbReference>
<sequence>MSIHPYIEQAIELLKAMISIPSFSRQEGDVAAMFEDFLKSTGINYYQRKGNNIWIRSKNFSDQLPVVLLNSHIDTVRPSSNWSKDPFSPYEEDGKIFGLGSNDAGASVVALLTVFRLLEEMQQPFNLIYSATAEEEISGDEGVASILEEIGPIDLGIVGEPTQMQMAVAEKGLMVIDGIVKGVSGHAARKEGVNAIYKALPIIEWFKNYRFPLVSDLLGPVKMTVTGIEAGTQHNVIPDECRFMVDVRVNEHYQNKELFHLISQNVNCELKARSFRLNSSFIPTDHPLVKRGETLGLRKFGSPTTSDQARMPFTTIKIGPGDSARSHTADEFICVQEIIEGVNTYYNLLKDLYIYPV</sequence>
<reference evidence="7 8" key="1">
    <citation type="submission" date="2016-10" db="EMBL/GenBank/DDBJ databases">
        <authorList>
            <person name="de Groot N.N."/>
        </authorList>
    </citation>
    <scope>NUCLEOTIDE SEQUENCE [LARGE SCALE GENOMIC DNA]</scope>
    <source>
        <strain evidence="7 8">DSM 19012</strain>
    </source>
</reference>
<keyword evidence="5" id="KW-0170">Cobalt</keyword>
<dbReference type="InParanoid" id="A0A1I1UHE1"/>
<dbReference type="GO" id="GO:0008777">
    <property type="term" value="F:acetylornithine deacetylase activity"/>
    <property type="evidence" value="ECO:0007669"/>
    <property type="project" value="TreeGrafter"/>
</dbReference>
<dbReference type="InterPro" id="IPR001261">
    <property type="entry name" value="ArgE/DapE_CS"/>
</dbReference>
<dbReference type="AlphaFoldDB" id="A0A1I1UHE1"/>
<dbReference type="GO" id="GO:0006526">
    <property type="term" value="P:L-arginine biosynthetic process"/>
    <property type="evidence" value="ECO:0007669"/>
    <property type="project" value="TreeGrafter"/>
</dbReference>
<evidence type="ECO:0000256" key="2">
    <source>
        <dbReference type="ARBA" id="ARBA00022723"/>
    </source>
</evidence>
<dbReference type="RefSeq" id="WP_010527259.1">
    <property type="nucleotide sequence ID" value="NZ_AFSL01000040.1"/>
</dbReference>
<evidence type="ECO:0000256" key="3">
    <source>
        <dbReference type="ARBA" id="ARBA00022801"/>
    </source>
</evidence>
<evidence type="ECO:0000313" key="7">
    <source>
        <dbReference type="EMBL" id="SFD70276.1"/>
    </source>
</evidence>
<dbReference type="STRING" id="385682.SAMN05444380_10183"/>
<keyword evidence="3" id="KW-0378">Hydrolase</keyword>
<dbReference type="Pfam" id="PF07687">
    <property type="entry name" value="M20_dimer"/>
    <property type="match status" value="1"/>
</dbReference>
<dbReference type="CDD" id="cd05651">
    <property type="entry name" value="M20_ArgE_DapE-like"/>
    <property type="match status" value="1"/>
</dbReference>
<dbReference type="Proteomes" id="UP000181976">
    <property type="component" value="Unassembled WGS sequence"/>
</dbReference>
<feature type="domain" description="Peptidase M20 dimerisation" evidence="6">
    <location>
        <begin position="169"/>
        <end position="269"/>
    </location>
</feature>
<dbReference type="InterPro" id="IPR036264">
    <property type="entry name" value="Bact_exopeptidase_dim_dom"/>
</dbReference>
<dbReference type="InterPro" id="IPR011650">
    <property type="entry name" value="Peptidase_M20_dimer"/>
</dbReference>
<organism evidence="7 8">
    <name type="scientific">Thermophagus xiamenensis</name>
    <dbReference type="NCBI Taxonomy" id="385682"/>
    <lineage>
        <taxon>Bacteria</taxon>
        <taxon>Pseudomonadati</taxon>
        <taxon>Bacteroidota</taxon>
        <taxon>Bacteroidia</taxon>
        <taxon>Marinilabiliales</taxon>
        <taxon>Marinilabiliaceae</taxon>
        <taxon>Thermophagus</taxon>
    </lineage>
</organism>
<name>A0A1I1UHE1_9BACT</name>
<dbReference type="SUPFAM" id="SSF53187">
    <property type="entry name" value="Zn-dependent exopeptidases"/>
    <property type="match status" value="1"/>
</dbReference>
<dbReference type="Pfam" id="PF01546">
    <property type="entry name" value="Peptidase_M20"/>
    <property type="match status" value="1"/>
</dbReference>
<evidence type="ECO:0000256" key="5">
    <source>
        <dbReference type="ARBA" id="ARBA00023285"/>
    </source>
</evidence>
<evidence type="ECO:0000256" key="4">
    <source>
        <dbReference type="ARBA" id="ARBA00022833"/>
    </source>
</evidence>
<dbReference type="Gene3D" id="3.30.70.360">
    <property type="match status" value="1"/>
</dbReference>
<dbReference type="GO" id="GO:0046872">
    <property type="term" value="F:metal ion binding"/>
    <property type="evidence" value="ECO:0007669"/>
    <property type="project" value="UniProtKB-KW"/>
</dbReference>
<dbReference type="PROSITE" id="PS00758">
    <property type="entry name" value="ARGE_DAPE_CPG2_1"/>
    <property type="match status" value="1"/>
</dbReference>
<dbReference type="eggNOG" id="COG0624">
    <property type="taxonomic scope" value="Bacteria"/>
</dbReference>
<keyword evidence="4" id="KW-0862">Zinc</keyword>
<dbReference type="PANTHER" id="PTHR43808:SF31">
    <property type="entry name" value="N-ACETYL-L-CITRULLINE DEACETYLASE"/>
    <property type="match status" value="1"/>
</dbReference>
<accession>A0A1I1UHE1</accession>
<keyword evidence="8" id="KW-1185">Reference proteome</keyword>
<keyword evidence="2" id="KW-0479">Metal-binding</keyword>
<dbReference type="InterPro" id="IPR002933">
    <property type="entry name" value="Peptidase_M20"/>
</dbReference>
<dbReference type="EMBL" id="FONA01000001">
    <property type="protein sequence ID" value="SFD70276.1"/>
    <property type="molecule type" value="Genomic_DNA"/>
</dbReference>
<gene>
    <name evidence="7" type="ORF">SAMN05444380_10183</name>
</gene>
<dbReference type="OrthoDB" id="9792335at2"/>
<evidence type="ECO:0000313" key="8">
    <source>
        <dbReference type="Proteomes" id="UP000181976"/>
    </source>
</evidence>
<evidence type="ECO:0000256" key="1">
    <source>
        <dbReference type="ARBA" id="ARBA00001947"/>
    </source>
</evidence>
<dbReference type="InterPro" id="IPR050072">
    <property type="entry name" value="Peptidase_M20A"/>
</dbReference>
<protein>
    <submittedName>
        <fullName evidence="7">Acetylornithine deacetylase</fullName>
    </submittedName>
</protein>